<evidence type="ECO:0000313" key="3">
    <source>
        <dbReference type="EMBL" id="STX32918.1"/>
    </source>
</evidence>
<evidence type="ECO:0000259" key="1">
    <source>
        <dbReference type="Pfam" id="PF00590"/>
    </source>
</evidence>
<dbReference type="InterPro" id="IPR014777">
    <property type="entry name" value="4pyrrole_Mease_sub1"/>
</dbReference>
<dbReference type="Pfam" id="PF00590">
    <property type="entry name" value="TP_methylase"/>
    <property type="match status" value="1"/>
</dbReference>
<evidence type="ECO:0000313" key="4">
    <source>
        <dbReference type="Proteomes" id="UP000054735"/>
    </source>
</evidence>
<dbReference type="Proteomes" id="UP000054735">
    <property type="component" value="Unassembled WGS sequence"/>
</dbReference>
<dbReference type="STRING" id="28083.Lbir_3071"/>
<dbReference type="EMBL" id="UGNW01000001">
    <property type="protein sequence ID" value="STX32918.1"/>
    <property type="molecule type" value="Genomic_DNA"/>
</dbReference>
<evidence type="ECO:0000313" key="2">
    <source>
        <dbReference type="EMBL" id="KTC66769.1"/>
    </source>
</evidence>
<sequence length="244" mass="27772">MNKQRLIILGAGIKSIAHLTKENIAAIQQATIVLCLMNEPVMSQWIGQHARQVLSLNEIYFSCNDRVESYKKIVREVQAHLTKYNNVAFVVYGHPLLLSSINKYLLKEIDRVSIEILIQPGISSFDCLLADLEVDPLCGCYCVEASELLRKNKLLDSTNHLIIWQIGILEDPGTKNSFNHKAFGALKNKLLLVYPKNHPCVIYEGSLYPHILPRVEKTTLAELECENFSRLSTLYMYPQTSKHF</sequence>
<dbReference type="AlphaFoldDB" id="A0A378ICG0"/>
<dbReference type="GO" id="GO:0008168">
    <property type="term" value="F:methyltransferase activity"/>
    <property type="evidence" value="ECO:0007669"/>
    <property type="project" value="UniProtKB-KW"/>
</dbReference>
<dbReference type="Gene3D" id="3.40.1010.10">
    <property type="entry name" value="Cobalt-precorrin-4 Transmethylase, Domain 1"/>
    <property type="match status" value="1"/>
</dbReference>
<dbReference type="EMBL" id="LNXT01000052">
    <property type="protein sequence ID" value="KTC66769.1"/>
    <property type="molecule type" value="Genomic_DNA"/>
</dbReference>
<keyword evidence="2" id="KW-0808">Transferase</keyword>
<organism evidence="3 5">
    <name type="scientific">Legionella birminghamensis</name>
    <dbReference type="NCBI Taxonomy" id="28083"/>
    <lineage>
        <taxon>Bacteria</taxon>
        <taxon>Pseudomonadati</taxon>
        <taxon>Pseudomonadota</taxon>
        <taxon>Gammaproteobacteria</taxon>
        <taxon>Legionellales</taxon>
        <taxon>Legionellaceae</taxon>
        <taxon>Legionella</taxon>
    </lineage>
</organism>
<accession>A0A378ICG0</accession>
<feature type="domain" description="Tetrapyrrole methylase" evidence="1">
    <location>
        <begin position="5"/>
        <end position="137"/>
    </location>
</feature>
<dbReference type="SUPFAM" id="SSF53790">
    <property type="entry name" value="Tetrapyrrole methylase"/>
    <property type="match status" value="1"/>
</dbReference>
<reference evidence="2 4" key="1">
    <citation type="submission" date="2015-11" db="EMBL/GenBank/DDBJ databases">
        <title>Genomic analysis of 38 Legionella species identifies large and diverse effector repertoires.</title>
        <authorList>
            <person name="Burstein D."/>
            <person name="Amaro F."/>
            <person name="Zusman T."/>
            <person name="Lifshitz Z."/>
            <person name="Cohen O."/>
            <person name="Gilbert J.A."/>
            <person name="Pupko T."/>
            <person name="Shuman H.A."/>
            <person name="Segal G."/>
        </authorList>
    </citation>
    <scope>NUCLEOTIDE SEQUENCE [LARGE SCALE GENOMIC DNA]</scope>
    <source>
        <strain evidence="2 4">CDC#1407-AL-14</strain>
    </source>
</reference>
<dbReference type="CDD" id="cd19916">
    <property type="entry name" value="OphMA_like"/>
    <property type="match status" value="1"/>
</dbReference>
<name>A0A378ICG0_9GAMM</name>
<dbReference type="Proteomes" id="UP000255066">
    <property type="component" value="Unassembled WGS sequence"/>
</dbReference>
<gene>
    <name evidence="2" type="ORF">Lbir_3071</name>
    <name evidence="3" type="ORF">NCTC12437_02722</name>
</gene>
<dbReference type="InterPro" id="IPR000878">
    <property type="entry name" value="4pyrrol_Mease"/>
</dbReference>
<proteinExistence type="predicted"/>
<dbReference type="InterPro" id="IPR035996">
    <property type="entry name" value="4pyrrol_Methylase_sf"/>
</dbReference>
<reference evidence="3 5" key="2">
    <citation type="submission" date="2018-06" db="EMBL/GenBank/DDBJ databases">
        <authorList>
            <consortium name="Pathogen Informatics"/>
            <person name="Doyle S."/>
        </authorList>
    </citation>
    <scope>NUCLEOTIDE SEQUENCE [LARGE SCALE GENOMIC DNA]</scope>
    <source>
        <strain evidence="3 5">NCTC12437</strain>
    </source>
</reference>
<keyword evidence="2" id="KW-0489">Methyltransferase</keyword>
<evidence type="ECO:0000313" key="5">
    <source>
        <dbReference type="Proteomes" id="UP000255066"/>
    </source>
</evidence>
<keyword evidence="4" id="KW-1185">Reference proteome</keyword>
<protein>
    <submittedName>
        <fullName evidence="2">Tetrapyrrole methylase</fullName>
    </submittedName>
    <submittedName>
        <fullName evidence="3">Uncharacterized protein yabN</fullName>
    </submittedName>
</protein>
<dbReference type="RefSeq" id="WP_058525063.1">
    <property type="nucleotide sequence ID" value="NZ_CAAAHV010000028.1"/>
</dbReference>
<dbReference type="OrthoDB" id="1459304at2"/>
<dbReference type="GO" id="GO:0032259">
    <property type="term" value="P:methylation"/>
    <property type="evidence" value="ECO:0007669"/>
    <property type="project" value="UniProtKB-KW"/>
</dbReference>